<dbReference type="InterPro" id="IPR048447">
    <property type="entry name" value="DUF1980_C"/>
</dbReference>
<feature type="transmembrane region" description="Helical" evidence="1">
    <location>
        <begin position="90"/>
        <end position="110"/>
    </location>
</feature>
<dbReference type="InterPro" id="IPR015402">
    <property type="entry name" value="DUF1980"/>
</dbReference>
<keyword evidence="1" id="KW-0472">Membrane</keyword>
<evidence type="ECO:0000313" key="4">
    <source>
        <dbReference type="EMBL" id="GBF82055.1"/>
    </source>
</evidence>
<feature type="transmembrane region" description="Helical" evidence="1">
    <location>
        <begin position="15"/>
        <end position="37"/>
    </location>
</feature>
<feature type="transmembrane region" description="Helical" evidence="1">
    <location>
        <begin position="49"/>
        <end position="70"/>
    </location>
</feature>
<feature type="domain" description="DUF1980" evidence="3">
    <location>
        <begin position="146"/>
        <end position="271"/>
    </location>
</feature>
<feature type="domain" description="DUF1980" evidence="2">
    <location>
        <begin position="22"/>
        <end position="125"/>
    </location>
</feature>
<accession>A0A401ILD0</accession>
<keyword evidence="1" id="KW-1133">Transmembrane helix</keyword>
<dbReference type="Pfam" id="PF09323">
    <property type="entry name" value="DUF1980"/>
    <property type="match status" value="1"/>
</dbReference>
<keyword evidence="1" id="KW-0812">Transmembrane</keyword>
<protein>
    <recommendedName>
        <fullName evidence="6">TIGR03943 family protein</fullName>
    </recommendedName>
</protein>
<dbReference type="Proteomes" id="UP000287247">
    <property type="component" value="Unassembled WGS sequence"/>
</dbReference>
<sequence>MTLFSKLQPARKLKFIWPGLDALAILAWGALLLRYWLNGQLKLLIHPNYFGLVLITSIILFLLGSLKGWLWFKQLRKQSIDSETVQHITLFPPGWGSSLLVITAIAGLFIPPTVFSSQVALQRGISESLPVTQIQAEAFRGTVKPEDRTLIEWIRTLNAYPEPDAYNGQKAKVTGFVVHSPILPKNYIFLSRFILTCCAVDAYPVGLPVKLEGDQKDYPPDIWLEVEAEMITETLAVDTQTMQKTPTQKRQLVLDAKSVKTIPTPADPYGYAQ</sequence>
<evidence type="ECO:0000313" key="5">
    <source>
        <dbReference type="Proteomes" id="UP000287247"/>
    </source>
</evidence>
<dbReference type="AlphaFoldDB" id="A0A401ILD0"/>
<dbReference type="OrthoDB" id="9770408at2"/>
<proteinExistence type="predicted"/>
<evidence type="ECO:0000259" key="2">
    <source>
        <dbReference type="Pfam" id="PF09323"/>
    </source>
</evidence>
<dbReference type="NCBIfam" id="TIGR03943">
    <property type="entry name" value="TIGR03943 family putative permease subunit"/>
    <property type="match status" value="1"/>
</dbReference>
<dbReference type="EMBL" id="BDQK01000015">
    <property type="protein sequence ID" value="GBF82055.1"/>
    <property type="molecule type" value="Genomic_DNA"/>
</dbReference>
<dbReference type="Pfam" id="PF21537">
    <property type="entry name" value="DUF1980_C"/>
    <property type="match status" value="1"/>
</dbReference>
<dbReference type="RefSeq" id="WP_124976045.1">
    <property type="nucleotide sequence ID" value="NZ_BDQK01000015.1"/>
</dbReference>
<reference evidence="5" key="1">
    <citation type="submission" date="2017-05" db="EMBL/GenBank/DDBJ databases">
        <title>Physiological properties and genetic analysis related to exopolysaccharide production of fresh-water unicellular cyanobacterium Aphanothece sacrum, Suizenji Nori, that has been cultured as a food source in Japan.</title>
        <authorList>
            <person name="Kanesaki Y."/>
            <person name="Yoshikawa S."/>
            <person name="Ohki K."/>
        </authorList>
    </citation>
    <scope>NUCLEOTIDE SEQUENCE [LARGE SCALE GENOMIC DNA]</scope>
    <source>
        <strain evidence="5">FPU1</strain>
    </source>
</reference>
<evidence type="ECO:0008006" key="6">
    <source>
        <dbReference type="Google" id="ProtNLM"/>
    </source>
</evidence>
<dbReference type="PANTHER" id="PTHR40047:SF1">
    <property type="entry name" value="UPF0703 PROTEIN YCGQ"/>
    <property type="match status" value="1"/>
</dbReference>
<evidence type="ECO:0000259" key="3">
    <source>
        <dbReference type="Pfam" id="PF21537"/>
    </source>
</evidence>
<comment type="caution">
    <text evidence="4">The sequence shown here is derived from an EMBL/GenBank/DDBJ whole genome shotgun (WGS) entry which is preliminary data.</text>
</comment>
<evidence type="ECO:0000256" key="1">
    <source>
        <dbReference type="SAM" id="Phobius"/>
    </source>
</evidence>
<gene>
    <name evidence="4" type="ORF">AsFPU1_3481</name>
</gene>
<dbReference type="PANTHER" id="PTHR40047">
    <property type="entry name" value="UPF0703 PROTEIN YCGQ"/>
    <property type="match status" value="1"/>
</dbReference>
<dbReference type="InterPro" id="IPR052955">
    <property type="entry name" value="UPF0703_membrane_permease"/>
</dbReference>
<name>A0A401ILD0_APHSA</name>
<organism evidence="4 5">
    <name type="scientific">Aphanothece sacrum FPU1</name>
    <dbReference type="NCBI Taxonomy" id="1920663"/>
    <lineage>
        <taxon>Bacteria</taxon>
        <taxon>Bacillati</taxon>
        <taxon>Cyanobacteriota</taxon>
        <taxon>Cyanophyceae</taxon>
        <taxon>Oscillatoriophycideae</taxon>
        <taxon>Chroococcales</taxon>
        <taxon>Aphanothecaceae</taxon>
        <taxon>Aphanothece</taxon>
    </lineage>
</organism>
<dbReference type="InterPro" id="IPR048493">
    <property type="entry name" value="DUF1980_N"/>
</dbReference>
<keyword evidence="5" id="KW-1185">Reference proteome</keyword>